<dbReference type="SUPFAM" id="SSF55383">
    <property type="entry name" value="Copper amine oxidase, domain N"/>
    <property type="match status" value="1"/>
</dbReference>
<accession>A0A3M8DXY9</accession>
<dbReference type="InterPro" id="IPR012854">
    <property type="entry name" value="Cu_amine_oxidase-like_N"/>
</dbReference>
<reference evidence="3 4" key="1">
    <citation type="submission" date="2018-10" db="EMBL/GenBank/DDBJ databases">
        <title>Phylogenomics of Brevibacillus.</title>
        <authorList>
            <person name="Dunlap C."/>
        </authorList>
    </citation>
    <scope>NUCLEOTIDE SEQUENCE [LARGE SCALE GENOMIC DNA]</scope>
    <source>
        <strain evidence="3 4">JCM 15716</strain>
    </source>
</reference>
<dbReference type="InterPro" id="IPR036582">
    <property type="entry name" value="Mao_N_sf"/>
</dbReference>
<evidence type="ECO:0000256" key="1">
    <source>
        <dbReference type="SAM" id="SignalP"/>
    </source>
</evidence>
<dbReference type="OrthoDB" id="2029085at2"/>
<gene>
    <name evidence="3" type="ORF">EDM56_01525</name>
</gene>
<organism evidence="3 4">
    <name type="scientific">Brevibacillus fluminis</name>
    <dbReference type="NCBI Taxonomy" id="511487"/>
    <lineage>
        <taxon>Bacteria</taxon>
        <taxon>Bacillati</taxon>
        <taxon>Bacillota</taxon>
        <taxon>Bacilli</taxon>
        <taxon>Bacillales</taxon>
        <taxon>Paenibacillaceae</taxon>
        <taxon>Brevibacillus</taxon>
    </lineage>
</organism>
<dbReference type="Gene3D" id="3.30.457.10">
    <property type="entry name" value="Copper amine oxidase-like, N-terminal domain"/>
    <property type="match status" value="1"/>
</dbReference>
<dbReference type="EMBL" id="RHHQ01000003">
    <property type="protein sequence ID" value="RNB92405.1"/>
    <property type="molecule type" value="Genomic_DNA"/>
</dbReference>
<dbReference type="Proteomes" id="UP000271031">
    <property type="component" value="Unassembled WGS sequence"/>
</dbReference>
<keyword evidence="1" id="KW-0732">Signal</keyword>
<dbReference type="AlphaFoldDB" id="A0A3M8DXY9"/>
<dbReference type="Pfam" id="PF07833">
    <property type="entry name" value="Cu_amine_oxidN1"/>
    <property type="match status" value="1"/>
</dbReference>
<evidence type="ECO:0000313" key="3">
    <source>
        <dbReference type="EMBL" id="RNB92405.1"/>
    </source>
</evidence>
<feature type="chain" id="PRO_5018121007" evidence="1">
    <location>
        <begin position="30"/>
        <end position="359"/>
    </location>
</feature>
<feature type="signal peptide" evidence="1">
    <location>
        <begin position="1"/>
        <end position="29"/>
    </location>
</feature>
<sequence length="359" mass="39245">MKRAKQLGSALMMAALLTTSFTTLPQVHAESTFNPTAIQIDPPAPLVNLQINGEALDPQKNYIYQNEKDHYMVPLREAAEKLGYKVEWNQTKKMLELSKGPRFFMIQIGQDNYNINKMQVKLGDAPILNEGKTYVPLSFFSEVLKENVKANDRFHLTITSQDAQPDVHVAPIKDGTVTEIVHGKEGYFVTINGFAYGMRLGIYDKTEIVSADGKKLAVTDLKPGMSVSATIGAAMTMSIPPQATASKIVVNETVPELLATQGEIAEVTTQKDGSKTVLISNGIGLNDKGFESVLLKLSADTKLINTLDNSEIKADQLKKGQKIVAFYGPIATKSLPPQTQAIKILVDVELEQTTLPAPK</sequence>
<proteinExistence type="predicted"/>
<name>A0A3M8DXY9_9BACL</name>
<evidence type="ECO:0000259" key="2">
    <source>
        <dbReference type="Pfam" id="PF07833"/>
    </source>
</evidence>
<protein>
    <submittedName>
        <fullName evidence="3">Copper amine oxidase N-terminal domain-containing protein</fullName>
    </submittedName>
</protein>
<comment type="caution">
    <text evidence="3">The sequence shown here is derived from an EMBL/GenBank/DDBJ whole genome shotgun (WGS) entry which is preliminary data.</text>
</comment>
<keyword evidence="4" id="KW-1185">Reference proteome</keyword>
<dbReference type="RefSeq" id="WP_122916110.1">
    <property type="nucleotide sequence ID" value="NZ_RHHQ01000003.1"/>
</dbReference>
<evidence type="ECO:0000313" key="4">
    <source>
        <dbReference type="Proteomes" id="UP000271031"/>
    </source>
</evidence>
<feature type="domain" description="Copper amine oxidase-like N-terminal" evidence="2">
    <location>
        <begin position="51"/>
        <end position="151"/>
    </location>
</feature>